<gene>
    <name evidence="1" type="ORF">IGS68_32135</name>
</gene>
<dbReference type="EMBL" id="CP067422">
    <property type="protein sequence ID" value="QQP93754.1"/>
    <property type="molecule type" value="Genomic_DNA"/>
</dbReference>
<evidence type="ECO:0000313" key="1">
    <source>
        <dbReference type="EMBL" id="QQP93754.1"/>
    </source>
</evidence>
<dbReference type="PANTHER" id="PTHR18964:SF174">
    <property type="entry name" value="D-ALLOSE KINASE-RELATED"/>
    <property type="match status" value="1"/>
</dbReference>
<proteinExistence type="predicted"/>
<dbReference type="Pfam" id="PF00480">
    <property type="entry name" value="ROK"/>
    <property type="match status" value="1"/>
</dbReference>
<organism evidence="1 2">
    <name type="scientific">Skermanella cutis</name>
    <dbReference type="NCBI Taxonomy" id="2775420"/>
    <lineage>
        <taxon>Bacteria</taxon>
        <taxon>Pseudomonadati</taxon>
        <taxon>Pseudomonadota</taxon>
        <taxon>Alphaproteobacteria</taxon>
        <taxon>Rhodospirillales</taxon>
        <taxon>Azospirillaceae</taxon>
        <taxon>Skermanella</taxon>
    </lineage>
</organism>
<sequence length="298" mass="30688">MRIGVDVGGTKIEAIALGPDGVTGVRLRVPTPRGDYPATVEAVAGIVRAVEREAGRRGSVGVGMPGSISPATGRIKGTNSVWMTGQPFRDDLEAALGRPVRCANDANCLAASEAFDGAAAGAAVVFAAVLGTGCGGGFAFGGKVHEGGNRVAGEWGHAVLPRRRGAELDREPCFCGQAGCVETFLAGPRFEADYRDASGVFRPAAEVATLADAGDRVADAVLRAYEDRLARALGQVVTLMDPDVIVLGGGLSNIARLYRTVPDLLARHTFGGECRTPVLRAAHGDSSGVRGAARLWPG</sequence>
<dbReference type="InterPro" id="IPR000600">
    <property type="entry name" value="ROK"/>
</dbReference>
<dbReference type="RefSeq" id="WP_201083547.1">
    <property type="nucleotide sequence ID" value="NZ_CP067422.1"/>
</dbReference>
<protein>
    <submittedName>
        <fullName evidence="1">ROK family protein</fullName>
    </submittedName>
</protein>
<dbReference type="Gene3D" id="3.30.420.40">
    <property type="match status" value="2"/>
</dbReference>
<dbReference type="Proteomes" id="UP000595197">
    <property type="component" value="Plasmid pTT6-2"/>
</dbReference>
<reference evidence="1" key="1">
    <citation type="submission" date="2021-02" db="EMBL/GenBank/DDBJ databases">
        <title>Skermanella TT6 skin isolate.</title>
        <authorList>
            <person name="Lee K."/>
            <person name="Ganzorig M."/>
        </authorList>
    </citation>
    <scope>NUCLEOTIDE SEQUENCE</scope>
    <source>
        <strain evidence="1">TT6</strain>
    </source>
</reference>
<name>A0ABX7BKJ0_9PROT</name>
<keyword evidence="2" id="KW-1185">Reference proteome</keyword>
<accession>A0ABX7BKJ0</accession>
<dbReference type="PANTHER" id="PTHR18964">
    <property type="entry name" value="ROK (REPRESSOR, ORF, KINASE) FAMILY"/>
    <property type="match status" value="1"/>
</dbReference>
<dbReference type="InterPro" id="IPR043129">
    <property type="entry name" value="ATPase_NBD"/>
</dbReference>
<dbReference type="SUPFAM" id="SSF53067">
    <property type="entry name" value="Actin-like ATPase domain"/>
    <property type="match status" value="1"/>
</dbReference>
<geneLocation type="plasmid" evidence="1 2">
    <name>pTT6-2</name>
</geneLocation>
<keyword evidence="1" id="KW-0614">Plasmid</keyword>
<dbReference type="PROSITE" id="PS01125">
    <property type="entry name" value="ROK"/>
    <property type="match status" value="1"/>
</dbReference>
<dbReference type="InterPro" id="IPR049874">
    <property type="entry name" value="ROK_cs"/>
</dbReference>
<evidence type="ECO:0000313" key="2">
    <source>
        <dbReference type="Proteomes" id="UP000595197"/>
    </source>
</evidence>